<evidence type="ECO:0000256" key="8">
    <source>
        <dbReference type="ARBA" id="ARBA00022490"/>
    </source>
</evidence>
<keyword evidence="12" id="KW-0067">ATP-binding</keyword>
<evidence type="ECO:0000256" key="11">
    <source>
        <dbReference type="ARBA" id="ARBA00022777"/>
    </source>
</evidence>
<evidence type="ECO:0000256" key="5">
    <source>
        <dbReference type="ARBA" id="ARBA00005225"/>
    </source>
</evidence>
<evidence type="ECO:0000256" key="2">
    <source>
        <dbReference type="ARBA" id="ARBA00001958"/>
    </source>
</evidence>
<reference evidence="17" key="1">
    <citation type="submission" date="2020-01" db="EMBL/GenBank/DDBJ databases">
        <authorList>
            <person name="Meier V. D."/>
            <person name="Meier V D."/>
        </authorList>
    </citation>
    <scope>NUCLEOTIDE SEQUENCE</scope>
    <source>
        <strain evidence="17">HLG_WM_MAG_05</strain>
    </source>
</reference>
<dbReference type="EC" id="2.7.1.33" evidence="7"/>
<accession>A0A6S6TH29</accession>
<evidence type="ECO:0000313" key="17">
    <source>
        <dbReference type="EMBL" id="CAA6814218.1"/>
    </source>
</evidence>
<evidence type="ECO:0000256" key="15">
    <source>
        <dbReference type="ARBA" id="ARBA00038036"/>
    </source>
</evidence>
<keyword evidence="11 17" id="KW-0418">Kinase</keyword>
<evidence type="ECO:0000256" key="13">
    <source>
        <dbReference type="ARBA" id="ARBA00022958"/>
    </source>
</evidence>
<evidence type="ECO:0000256" key="3">
    <source>
        <dbReference type="ARBA" id="ARBA00001972"/>
    </source>
</evidence>
<comment type="similarity">
    <text evidence="15">Belongs to the type III pantothenate kinase family.</text>
</comment>
<evidence type="ECO:0000256" key="4">
    <source>
        <dbReference type="ARBA" id="ARBA00004496"/>
    </source>
</evidence>
<dbReference type="UniPathway" id="UPA00241">
    <property type="reaction ID" value="UER00352"/>
</dbReference>
<keyword evidence="14" id="KW-0173">Coenzyme A biosynthesis</keyword>
<dbReference type="GO" id="GO:0005737">
    <property type="term" value="C:cytoplasm"/>
    <property type="evidence" value="ECO:0007669"/>
    <property type="project" value="UniProtKB-SubCell"/>
</dbReference>
<comment type="cofactor">
    <cofactor evidence="3">
        <name>NH4(+)</name>
        <dbReference type="ChEBI" id="CHEBI:28938"/>
    </cofactor>
</comment>
<dbReference type="EMBL" id="CACVAU010000044">
    <property type="protein sequence ID" value="CAA6814218.1"/>
    <property type="molecule type" value="Genomic_DNA"/>
</dbReference>
<comment type="catalytic activity">
    <reaction evidence="1">
        <text>(R)-pantothenate + ATP = (R)-4'-phosphopantothenate + ADP + H(+)</text>
        <dbReference type="Rhea" id="RHEA:16373"/>
        <dbReference type="ChEBI" id="CHEBI:10986"/>
        <dbReference type="ChEBI" id="CHEBI:15378"/>
        <dbReference type="ChEBI" id="CHEBI:29032"/>
        <dbReference type="ChEBI" id="CHEBI:30616"/>
        <dbReference type="ChEBI" id="CHEBI:456216"/>
        <dbReference type="EC" id="2.7.1.33"/>
    </reaction>
</comment>
<protein>
    <recommendedName>
        <fullName evidence="16">Type III pantothenate kinase</fullName>
        <ecNumber evidence="7">2.7.1.33</ecNumber>
    </recommendedName>
</protein>
<keyword evidence="10" id="KW-0547">Nucleotide-binding</keyword>
<dbReference type="GO" id="GO:0005524">
    <property type="term" value="F:ATP binding"/>
    <property type="evidence" value="ECO:0007669"/>
    <property type="project" value="UniProtKB-KW"/>
</dbReference>
<dbReference type="SUPFAM" id="SSF53067">
    <property type="entry name" value="Actin-like ATPase domain"/>
    <property type="match status" value="2"/>
</dbReference>
<evidence type="ECO:0000256" key="16">
    <source>
        <dbReference type="ARBA" id="ARBA00040883"/>
    </source>
</evidence>
<evidence type="ECO:0000256" key="10">
    <source>
        <dbReference type="ARBA" id="ARBA00022741"/>
    </source>
</evidence>
<dbReference type="GO" id="GO:0004594">
    <property type="term" value="F:pantothenate kinase activity"/>
    <property type="evidence" value="ECO:0007669"/>
    <property type="project" value="UniProtKB-EC"/>
</dbReference>
<sequence>MPLLADIGNTRIHIYDGSQVIHLTHDEAMEAYQDKHLKYITVKHELKEQLDGLVNWENISDLMQVANQYESMGIDRRAMCLSHKDGIFVSAGSAITVDVMVKGVYAGGFLLPGLKAYIDAYAAISPALATQLNVDISLEALAQTTRDGISFGIIASIKLLIEKYQSDKKLYLSGGDGEFLSTFFDNAEFDETLIFQGMNNVLEKV</sequence>
<gene>
    <name evidence="17" type="ORF">HELGO_WM4231</name>
</gene>
<keyword evidence="8" id="KW-0963">Cytoplasm</keyword>
<dbReference type="PANTHER" id="PTHR34265">
    <property type="entry name" value="TYPE III PANTOTHENATE KINASE"/>
    <property type="match status" value="1"/>
</dbReference>
<evidence type="ECO:0000256" key="6">
    <source>
        <dbReference type="ARBA" id="ARBA00011738"/>
    </source>
</evidence>
<dbReference type="InterPro" id="IPR004619">
    <property type="entry name" value="Type_III_PanK"/>
</dbReference>
<comment type="pathway">
    <text evidence="5">Cofactor biosynthesis; coenzyme A biosynthesis; CoA from (R)-pantothenate: step 1/5.</text>
</comment>
<keyword evidence="9 17" id="KW-0808">Transferase</keyword>
<evidence type="ECO:0000256" key="14">
    <source>
        <dbReference type="ARBA" id="ARBA00022993"/>
    </source>
</evidence>
<evidence type="ECO:0000256" key="9">
    <source>
        <dbReference type="ARBA" id="ARBA00022679"/>
    </source>
</evidence>
<evidence type="ECO:0000256" key="12">
    <source>
        <dbReference type="ARBA" id="ARBA00022840"/>
    </source>
</evidence>
<dbReference type="Pfam" id="PF03309">
    <property type="entry name" value="Pan_kinase"/>
    <property type="match status" value="1"/>
</dbReference>
<dbReference type="PANTHER" id="PTHR34265:SF1">
    <property type="entry name" value="TYPE III PANTOTHENATE KINASE"/>
    <property type="match status" value="1"/>
</dbReference>
<keyword evidence="13" id="KW-0630">Potassium</keyword>
<name>A0A6S6TH29_9BACT</name>
<evidence type="ECO:0000256" key="1">
    <source>
        <dbReference type="ARBA" id="ARBA00001206"/>
    </source>
</evidence>
<dbReference type="NCBIfam" id="TIGR00671">
    <property type="entry name" value="baf"/>
    <property type="match status" value="1"/>
</dbReference>
<organism evidence="17">
    <name type="scientific">uncultured Sulfurovum sp</name>
    <dbReference type="NCBI Taxonomy" id="269237"/>
    <lineage>
        <taxon>Bacteria</taxon>
        <taxon>Pseudomonadati</taxon>
        <taxon>Campylobacterota</taxon>
        <taxon>Epsilonproteobacteria</taxon>
        <taxon>Campylobacterales</taxon>
        <taxon>Sulfurovaceae</taxon>
        <taxon>Sulfurovum</taxon>
        <taxon>environmental samples</taxon>
    </lineage>
</organism>
<dbReference type="Gene3D" id="3.30.420.40">
    <property type="match status" value="2"/>
</dbReference>
<comment type="subunit">
    <text evidence="6">Homodimer.</text>
</comment>
<comment type="cofactor">
    <cofactor evidence="2">
        <name>K(+)</name>
        <dbReference type="ChEBI" id="CHEBI:29103"/>
    </cofactor>
</comment>
<evidence type="ECO:0000256" key="7">
    <source>
        <dbReference type="ARBA" id="ARBA00012102"/>
    </source>
</evidence>
<dbReference type="AlphaFoldDB" id="A0A6S6TH29"/>
<dbReference type="InterPro" id="IPR043129">
    <property type="entry name" value="ATPase_NBD"/>
</dbReference>
<dbReference type="GO" id="GO:0015937">
    <property type="term" value="P:coenzyme A biosynthetic process"/>
    <property type="evidence" value="ECO:0007669"/>
    <property type="project" value="UniProtKB-UniPathway"/>
</dbReference>
<proteinExistence type="inferred from homology"/>
<dbReference type="NCBIfam" id="NF009872">
    <property type="entry name" value="PRK13333.1"/>
    <property type="match status" value="1"/>
</dbReference>
<comment type="subcellular location">
    <subcellularLocation>
        <location evidence="4">Cytoplasm</location>
    </subcellularLocation>
</comment>